<evidence type="ECO:0000256" key="4">
    <source>
        <dbReference type="ARBA" id="ARBA00023163"/>
    </source>
</evidence>
<dbReference type="Pfam" id="PF03466">
    <property type="entry name" value="LysR_substrate"/>
    <property type="match status" value="1"/>
</dbReference>
<evidence type="ECO:0000256" key="2">
    <source>
        <dbReference type="ARBA" id="ARBA00023015"/>
    </source>
</evidence>
<protein>
    <submittedName>
        <fullName evidence="6">LysR family transcriptional regulator</fullName>
    </submittedName>
</protein>
<comment type="caution">
    <text evidence="6">The sequence shown here is derived from an EMBL/GenBank/DDBJ whole genome shotgun (WGS) entry which is preliminary data.</text>
</comment>
<proteinExistence type="inferred from homology"/>
<evidence type="ECO:0000313" key="7">
    <source>
        <dbReference type="Proteomes" id="UP001595848"/>
    </source>
</evidence>
<evidence type="ECO:0000256" key="3">
    <source>
        <dbReference type="ARBA" id="ARBA00023125"/>
    </source>
</evidence>
<comment type="similarity">
    <text evidence="1">Belongs to the LysR transcriptional regulatory family.</text>
</comment>
<dbReference type="RefSeq" id="WP_217964384.1">
    <property type="nucleotide sequence ID" value="NZ_JAHTBN010000003.1"/>
</dbReference>
<accession>A0ABV8NTQ4</accession>
<evidence type="ECO:0000256" key="1">
    <source>
        <dbReference type="ARBA" id="ARBA00009437"/>
    </source>
</evidence>
<evidence type="ECO:0000313" key="6">
    <source>
        <dbReference type="EMBL" id="MFC4200355.1"/>
    </source>
</evidence>
<dbReference type="Pfam" id="PF00126">
    <property type="entry name" value="HTH_1"/>
    <property type="match status" value="1"/>
</dbReference>
<reference evidence="7" key="1">
    <citation type="journal article" date="2019" name="Int. J. Syst. Evol. Microbiol.">
        <title>The Global Catalogue of Microorganisms (GCM) 10K type strain sequencing project: providing services to taxonomists for standard genome sequencing and annotation.</title>
        <authorList>
            <consortium name="The Broad Institute Genomics Platform"/>
            <consortium name="The Broad Institute Genome Sequencing Center for Infectious Disease"/>
            <person name="Wu L."/>
            <person name="Ma J."/>
        </authorList>
    </citation>
    <scope>NUCLEOTIDE SEQUENCE [LARGE SCALE GENOMIC DNA]</scope>
    <source>
        <strain evidence="7">LMG 24813</strain>
    </source>
</reference>
<dbReference type="PANTHER" id="PTHR30118">
    <property type="entry name" value="HTH-TYPE TRANSCRIPTIONAL REGULATOR LEUO-RELATED"/>
    <property type="match status" value="1"/>
</dbReference>
<dbReference type="InterPro" id="IPR050389">
    <property type="entry name" value="LysR-type_TF"/>
</dbReference>
<keyword evidence="7" id="KW-1185">Reference proteome</keyword>
<dbReference type="InterPro" id="IPR005119">
    <property type="entry name" value="LysR_subst-bd"/>
</dbReference>
<keyword evidence="3" id="KW-0238">DNA-binding</keyword>
<keyword evidence="4" id="KW-0804">Transcription</keyword>
<sequence>MPDINESYLRRVNLNLLVIFLVLMREGSVTRAAEKLCVTQAAVSAALSRLRELLADPLFVRTPAGMEPTAHARKVAALLGGPIAAIQEVLSQGMSFDPEQDQRTFVLGLSDDLEVTLVPRLLKALQAKYPLIRLNTVQLSRANVVDMLEDDATDLALSSPPREPEPSLHIEKCLCADYVCMYDPARIGASGDIDLDQYIALPHIIVTSQKKSRGVVDAALEEAGLHRKVLTSTSHYAGLIALLKSTDAVSTVPRHVAVSFGQLAGLAFCAVPIDLPEYTVSLIWHSRNDAMKDNAWLRDLIRLEVARLGGPA</sequence>
<dbReference type="PROSITE" id="PS50931">
    <property type="entry name" value="HTH_LYSR"/>
    <property type="match status" value="1"/>
</dbReference>
<dbReference type="EMBL" id="JBHSBV010000002">
    <property type="protein sequence ID" value="MFC4200355.1"/>
    <property type="molecule type" value="Genomic_DNA"/>
</dbReference>
<dbReference type="PANTHER" id="PTHR30118:SF15">
    <property type="entry name" value="TRANSCRIPTIONAL REGULATORY PROTEIN"/>
    <property type="match status" value="1"/>
</dbReference>
<organism evidence="6 7">
    <name type="scientific">Candidimonas humi</name>
    <dbReference type="NCBI Taxonomy" id="683355"/>
    <lineage>
        <taxon>Bacteria</taxon>
        <taxon>Pseudomonadati</taxon>
        <taxon>Pseudomonadota</taxon>
        <taxon>Betaproteobacteria</taxon>
        <taxon>Burkholderiales</taxon>
        <taxon>Alcaligenaceae</taxon>
        <taxon>Candidimonas</taxon>
    </lineage>
</organism>
<gene>
    <name evidence="6" type="ORF">ACFOY1_05250</name>
</gene>
<evidence type="ECO:0000259" key="5">
    <source>
        <dbReference type="PROSITE" id="PS50931"/>
    </source>
</evidence>
<name>A0ABV8NTQ4_9BURK</name>
<dbReference type="Proteomes" id="UP001595848">
    <property type="component" value="Unassembled WGS sequence"/>
</dbReference>
<feature type="domain" description="HTH lysR-type" evidence="5">
    <location>
        <begin position="12"/>
        <end position="69"/>
    </location>
</feature>
<dbReference type="InterPro" id="IPR000847">
    <property type="entry name" value="LysR_HTH_N"/>
</dbReference>
<keyword evidence="2" id="KW-0805">Transcription regulation</keyword>